<evidence type="ECO:0000313" key="4">
    <source>
        <dbReference type="Proteomes" id="UP000762676"/>
    </source>
</evidence>
<dbReference type="PANTHER" id="PTHR20932:SF8">
    <property type="entry name" value="LD22649P"/>
    <property type="match status" value="1"/>
</dbReference>
<feature type="compositionally biased region" description="Low complexity" evidence="1">
    <location>
        <begin position="142"/>
        <end position="190"/>
    </location>
</feature>
<keyword evidence="4" id="KW-1185">Reference proteome</keyword>
<dbReference type="PANTHER" id="PTHR20932">
    <property type="entry name" value="LYSM AND PUTATIVE PEPTIDOGLYCAN-BINDING DOMAIN-CONTAINING PROTEIN"/>
    <property type="match status" value="1"/>
</dbReference>
<dbReference type="SMART" id="SM00257">
    <property type="entry name" value="LysM"/>
    <property type="match status" value="1"/>
</dbReference>
<dbReference type="CDD" id="cd00118">
    <property type="entry name" value="LysM"/>
    <property type="match status" value="1"/>
</dbReference>
<feature type="region of interest" description="Disordered" evidence="1">
    <location>
        <begin position="98"/>
        <end position="230"/>
    </location>
</feature>
<name>A0AAV4I2Z9_9GAST</name>
<feature type="compositionally biased region" description="Low complexity" evidence="1">
    <location>
        <begin position="100"/>
        <end position="110"/>
    </location>
</feature>
<proteinExistence type="predicted"/>
<comment type="caution">
    <text evidence="3">The sequence shown here is derived from an EMBL/GenBank/DDBJ whole genome shotgun (WGS) entry which is preliminary data.</text>
</comment>
<organism evidence="3 4">
    <name type="scientific">Elysia marginata</name>
    <dbReference type="NCBI Taxonomy" id="1093978"/>
    <lineage>
        <taxon>Eukaryota</taxon>
        <taxon>Metazoa</taxon>
        <taxon>Spiralia</taxon>
        <taxon>Lophotrochozoa</taxon>
        <taxon>Mollusca</taxon>
        <taxon>Gastropoda</taxon>
        <taxon>Heterobranchia</taxon>
        <taxon>Euthyneura</taxon>
        <taxon>Panpulmonata</taxon>
        <taxon>Sacoglossa</taxon>
        <taxon>Placobranchoidea</taxon>
        <taxon>Plakobranchidae</taxon>
        <taxon>Elysia</taxon>
    </lineage>
</organism>
<protein>
    <submittedName>
        <fullName evidence="3">LysM and putative peptidoglycan-binding domain-containing protein 2</fullName>
    </submittedName>
</protein>
<dbReference type="PROSITE" id="PS51782">
    <property type="entry name" value="LYSM"/>
    <property type="match status" value="1"/>
</dbReference>
<dbReference type="Pfam" id="PF01476">
    <property type="entry name" value="LysM"/>
    <property type="match status" value="1"/>
</dbReference>
<reference evidence="3 4" key="1">
    <citation type="journal article" date="2021" name="Elife">
        <title>Chloroplast acquisition without the gene transfer in kleptoplastic sea slugs, Plakobranchus ocellatus.</title>
        <authorList>
            <person name="Maeda T."/>
            <person name="Takahashi S."/>
            <person name="Yoshida T."/>
            <person name="Shimamura S."/>
            <person name="Takaki Y."/>
            <person name="Nagai Y."/>
            <person name="Toyoda A."/>
            <person name="Suzuki Y."/>
            <person name="Arimoto A."/>
            <person name="Ishii H."/>
            <person name="Satoh N."/>
            <person name="Nishiyama T."/>
            <person name="Hasebe M."/>
            <person name="Maruyama T."/>
            <person name="Minagawa J."/>
            <person name="Obokata J."/>
            <person name="Shigenobu S."/>
        </authorList>
    </citation>
    <scope>NUCLEOTIDE SEQUENCE [LARGE SCALE GENOMIC DNA]</scope>
</reference>
<dbReference type="SUPFAM" id="SSF54106">
    <property type="entry name" value="LysM domain"/>
    <property type="match status" value="1"/>
</dbReference>
<dbReference type="InterPro" id="IPR018392">
    <property type="entry name" value="LysM"/>
</dbReference>
<evidence type="ECO:0000259" key="2">
    <source>
        <dbReference type="PROSITE" id="PS51782"/>
    </source>
</evidence>
<dbReference type="Proteomes" id="UP000762676">
    <property type="component" value="Unassembled WGS sequence"/>
</dbReference>
<dbReference type="Gene3D" id="3.10.350.10">
    <property type="entry name" value="LysM domain"/>
    <property type="match status" value="1"/>
</dbReference>
<feature type="domain" description="LysM" evidence="2">
    <location>
        <begin position="33"/>
        <end position="77"/>
    </location>
</feature>
<dbReference type="EMBL" id="BMAT01002304">
    <property type="protein sequence ID" value="GFS04270.1"/>
    <property type="molecule type" value="Genomic_DNA"/>
</dbReference>
<gene>
    <name evidence="3" type="ORF">ElyMa_001170400</name>
</gene>
<evidence type="ECO:0000256" key="1">
    <source>
        <dbReference type="SAM" id="MobiDB-lite"/>
    </source>
</evidence>
<dbReference type="AlphaFoldDB" id="A0AAV4I2Z9"/>
<sequence>MGQADVMNSEPIHLALKTLDKHGGRARRRRVHIRHRLTRVDTLNSLALKYNVSVQELKRENKLWNTDHLFLREEILIPLTAENEGLLDENDTIVVHDGFSSSHSSNSLSSPDAAGPSGSFPNGQASFSSSSSSSNGNGGRGLLSSDPLSSFSSSSTSSSKGLRASSFPSSSHQPSSFSSPSSSLSSSSFSKGKSRQAPGFNNSNNNNNNAGGTGSTIGAAESSVSSGSSSMAEDFFSKYDTSIAQLRGDVEKMEKNAA</sequence>
<feature type="compositionally biased region" description="Low complexity" evidence="1">
    <location>
        <begin position="126"/>
        <end position="135"/>
    </location>
</feature>
<dbReference type="InterPro" id="IPR036779">
    <property type="entry name" value="LysM_dom_sf"/>
</dbReference>
<accession>A0AAV4I2Z9</accession>
<evidence type="ECO:0000313" key="3">
    <source>
        <dbReference type="EMBL" id="GFS04270.1"/>
    </source>
</evidence>
<dbReference type="InterPro" id="IPR045030">
    <property type="entry name" value="LYSM1-4"/>
</dbReference>